<keyword evidence="2" id="KW-1185">Reference proteome</keyword>
<name>A0A8S1PMM0_PARPR</name>
<dbReference type="Proteomes" id="UP000688137">
    <property type="component" value="Unassembled WGS sequence"/>
</dbReference>
<organism evidence="1 2">
    <name type="scientific">Paramecium primaurelia</name>
    <dbReference type="NCBI Taxonomy" id="5886"/>
    <lineage>
        <taxon>Eukaryota</taxon>
        <taxon>Sar</taxon>
        <taxon>Alveolata</taxon>
        <taxon>Ciliophora</taxon>
        <taxon>Intramacronucleata</taxon>
        <taxon>Oligohymenophorea</taxon>
        <taxon>Peniculida</taxon>
        <taxon>Parameciidae</taxon>
        <taxon>Paramecium</taxon>
    </lineage>
</organism>
<evidence type="ECO:0000313" key="2">
    <source>
        <dbReference type="Proteomes" id="UP000688137"/>
    </source>
</evidence>
<comment type="caution">
    <text evidence="1">The sequence shown here is derived from an EMBL/GenBank/DDBJ whole genome shotgun (WGS) entry which is preliminary data.</text>
</comment>
<protein>
    <submittedName>
        <fullName evidence="1">Uncharacterized protein</fullName>
    </submittedName>
</protein>
<accession>A0A8S1PMM0</accession>
<reference evidence="1" key="1">
    <citation type="submission" date="2021-01" db="EMBL/GenBank/DDBJ databases">
        <authorList>
            <consortium name="Genoscope - CEA"/>
            <person name="William W."/>
        </authorList>
    </citation>
    <scope>NUCLEOTIDE SEQUENCE</scope>
</reference>
<dbReference type="AlphaFoldDB" id="A0A8S1PMM0"/>
<gene>
    <name evidence="1" type="ORF">PPRIM_AZ9-3.1.T1230068</name>
</gene>
<proteinExistence type="predicted"/>
<sequence>MQKPEQVMQDFANLLDKYRNDPEAWSQIYKVINYKPTQNIPKGQSLDPEKIREFLRLGKPGTQEFDPYDDMIYFDDNKVKEIVLRQNFLIAKGYFDPKAYFPSINLSSLDDTSFDEKIKEMLKIPDQTEKKI</sequence>
<dbReference type="EMBL" id="CAJJDM010000126">
    <property type="protein sequence ID" value="CAD8104221.1"/>
    <property type="molecule type" value="Genomic_DNA"/>
</dbReference>
<evidence type="ECO:0000313" key="1">
    <source>
        <dbReference type="EMBL" id="CAD8104221.1"/>
    </source>
</evidence>